<keyword evidence="2" id="KW-1185">Reference proteome</keyword>
<gene>
    <name evidence="1" type="ORF">HNR39_002555</name>
</gene>
<organism evidence="1 2">
    <name type="scientific">Glaciimonas immobilis</name>
    <dbReference type="NCBI Taxonomy" id="728004"/>
    <lineage>
        <taxon>Bacteria</taxon>
        <taxon>Pseudomonadati</taxon>
        <taxon>Pseudomonadota</taxon>
        <taxon>Betaproteobacteria</taxon>
        <taxon>Burkholderiales</taxon>
        <taxon>Oxalobacteraceae</taxon>
        <taxon>Glaciimonas</taxon>
    </lineage>
</organism>
<evidence type="ECO:0000313" key="1">
    <source>
        <dbReference type="EMBL" id="MBB5200713.1"/>
    </source>
</evidence>
<sequence>MDVSSNAPMTWTGAYQPDFLADKFLEFRSMYRGSLVARIVQLDYFANRLKMRGAMQYQIKENSYQ</sequence>
<name>A0A840RST7_9BURK</name>
<accession>A0A840RST7</accession>
<dbReference type="Proteomes" id="UP000571084">
    <property type="component" value="Unassembled WGS sequence"/>
</dbReference>
<evidence type="ECO:0000313" key="2">
    <source>
        <dbReference type="Proteomes" id="UP000571084"/>
    </source>
</evidence>
<reference evidence="1 2" key="1">
    <citation type="submission" date="2020-08" db="EMBL/GenBank/DDBJ databases">
        <title>Genomic Encyclopedia of Type Strains, Phase IV (KMG-IV): sequencing the most valuable type-strain genomes for metagenomic binning, comparative biology and taxonomic classification.</title>
        <authorList>
            <person name="Goeker M."/>
        </authorList>
    </citation>
    <scope>NUCLEOTIDE SEQUENCE [LARGE SCALE GENOMIC DNA]</scope>
    <source>
        <strain evidence="1 2">DSM 23240</strain>
    </source>
</reference>
<protein>
    <submittedName>
        <fullName evidence="1">Uncharacterized protein</fullName>
    </submittedName>
</protein>
<dbReference type="AlphaFoldDB" id="A0A840RST7"/>
<proteinExistence type="predicted"/>
<comment type="caution">
    <text evidence="1">The sequence shown here is derived from an EMBL/GenBank/DDBJ whole genome shotgun (WGS) entry which is preliminary data.</text>
</comment>
<dbReference type="EMBL" id="JACHHQ010000005">
    <property type="protein sequence ID" value="MBB5200713.1"/>
    <property type="molecule type" value="Genomic_DNA"/>
</dbReference>